<evidence type="ECO:0000313" key="12">
    <source>
        <dbReference type="EMBL" id="KIU11572.1"/>
    </source>
</evidence>
<evidence type="ECO:0000256" key="5">
    <source>
        <dbReference type="ARBA" id="ARBA00022741"/>
    </source>
</evidence>
<dbReference type="InterPro" id="IPR001206">
    <property type="entry name" value="Diacylglycerol_kinase_cat_dom"/>
</dbReference>
<keyword evidence="3" id="KW-0444">Lipid biosynthesis</keyword>
<dbReference type="InterPro" id="IPR016064">
    <property type="entry name" value="NAD/diacylglycerol_kinase_sf"/>
</dbReference>
<dbReference type="EMBL" id="JXBC01000003">
    <property type="protein sequence ID" value="KIU11572.1"/>
    <property type="molecule type" value="Genomic_DNA"/>
</dbReference>
<dbReference type="AlphaFoldDB" id="A0A0D1KZL9"/>
<dbReference type="PATRIC" id="fig|1423.173.peg.2227"/>
<feature type="domain" description="DAGKc" evidence="11">
    <location>
        <begin position="1"/>
        <end position="132"/>
    </location>
</feature>
<evidence type="ECO:0000256" key="8">
    <source>
        <dbReference type="ARBA" id="ARBA00023098"/>
    </source>
</evidence>
<dbReference type="RefSeq" id="WP_043857783.1">
    <property type="nucleotide sequence ID" value="NZ_CP110365.1"/>
</dbReference>
<proteinExistence type="inferred from homology"/>
<dbReference type="Pfam" id="PF00781">
    <property type="entry name" value="DAGK_cat"/>
    <property type="match status" value="1"/>
</dbReference>
<dbReference type="PROSITE" id="PS50146">
    <property type="entry name" value="DAGK"/>
    <property type="match status" value="1"/>
</dbReference>
<evidence type="ECO:0000256" key="2">
    <source>
        <dbReference type="ARBA" id="ARBA00005983"/>
    </source>
</evidence>
<protein>
    <submittedName>
        <fullName evidence="12">Multidrug resistance protein</fullName>
    </submittedName>
</protein>
<comment type="caution">
    <text evidence="12">The sequence shown here is derived from an EMBL/GenBank/DDBJ whole genome shotgun (WGS) entry which is preliminary data.</text>
</comment>
<dbReference type="InterPro" id="IPR005218">
    <property type="entry name" value="Diacylglycerol/lipid_kinase"/>
</dbReference>
<keyword evidence="5" id="KW-0547">Nucleotide-binding</keyword>
<accession>A0A0D1KZL9</accession>
<evidence type="ECO:0000313" key="13">
    <source>
        <dbReference type="Proteomes" id="UP000032247"/>
    </source>
</evidence>
<dbReference type="Proteomes" id="UP000032247">
    <property type="component" value="Unassembled WGS sequence"/>
</dbReference>
<dbReference type="Gene3D" id="2.60.200.40">
    <property type="match status" value="1"/>
</dbReference>
<evidence type="ECO:0000256" key="10">
    <source>
        <dbReference type="ARBA" id="ARBA00023264"/>
    </source>
</evidence>
<keyword evidence="6" id="KW-0418">Kinase</keyword>
<comment type="similarity">
    <text evidence="2">Belongs to the diacylglycerol/lipid kinase family.</text>
</comment>
<dbReference type="Pfam" id="PF19279">
    <property type="entry name" value="YegS_C"/>
    <property type="match status" value="1"/>
</dbReference>
<dbReference type="STRING" id="483913.AN935_11850"/>
<dbReference type="Gene3D" id="3.40.50.10330">
    <property type="entry name" value="Probable inorganic polyphosphate/atp-NAD kinase, domain 1"/>
    <property type="match status" value="1"/>
</dbReference>
<name>A0A0D1KZL9_BACIU</name>
<evidence type="ECO:0000256" key="4">
    <source>
        <dbReference type="ARBA" id="ARBA00022679"/>
    </source>
</evidence>
<dbReference type="PANTHER" id="PTHR12358:SF107">
    <property type="entry name" value="LIPID KINASE BMRU-RELATED"/>
    <property type="match status" value="1"/>
</dbReference>
<evidence type="ECO:0000256" key="3">
    <source>
        <dbReference type="ARBA" id="ARBA00022516"/>
    </source>
</evidence>
<dbReference type="GO" id="GO:0004143">
    <property type="term" value="F:ATP-dependent diacylglycerol kinase activity"/>
    <property type="evidence" value="ECO:0007669"/>
    <property type="project" value="TreeGrafter"/>
</dbReference>
<keyword evidence="9" id="KW-0594">Phospholipid biosynthesis</keyword>
<dbReference type="InterPro" id="IPR050187">
    <property type="entry name" value="Lipid_Phosphate_FormReg"/>
</dbReference>
<dbReference type="InterPro" id="IPR017438">
    <property type="entry name" value="ATP-NAD_kinase_N"/>
</dbReference>
<gene>
    <name evidence="12" type="ORF">SC09_Contig24orf00600</name>
</gene>
<keyword evidence="8" id="KW-0443">Lipid metabolism</keyword>
<keyword evidence="7" id="KW-0067">ATP-binding</keyword>
<keyword evidence="10" id="KW-1208">Phospholipid metabolism</keyword>
<dbReference type="NCBIfam" id="TIGR00147">
    <property type="entry name" value="YegS/Rv2252/BmrU family lipid kinase"/>
    <property type="match status" value="1"/>
</dbReference>
<reference evidence="12 13" key="1">
    <citation type="submission" date="2014-12" db="EMBL/GenBank/DDBJ databases">
        <title>Comparative genome analysis of Bacillus coagulans HM-08, Clostridium butyricum HM-68, Bacillus subtilis HM-66 and Bacillus licheniformis BL-09.</title>
        <authorList>
            <person name="Zhang H."/>
        </authorList>
    </citation>
    <scope>NUCLEOTIDE SEQUENCE [LARGE SCALE GENOMIC DNA]</scope>
    <source>
        <strain evidence="12 13">HM-66</strain>
    </source>
</reference>
<dbReference type="PANTHER" id="PTHR12358">
    <property type="entry name" value="SPHINGOSINE KINASE"/>
    <property type="match status" value="1"/>
</dbReference>
<evidence type="ECO:0000256" key="6">
    <source>
        <dbReference type="ARBA" id="ARBA00022777"/>
    </source>
</evidence>
<comment type="cofactor">
    <cofactor evidence="1">
        <name>Mg(2+)</name>
        <dbReference type="ChEBI" id="CHEBI:18420"/>
    </cofactor>
</comment>
<evidence type="ECO:0000256" key="9">
    <source>
        <dbReference type="ARBA" id="ARBA00023209"/>
    </source>
</evidence>
<dbReference type="SMART" id="SM00046">
    <property type="entry name" value="DAGKc"/>
    <property type="match status" value="1"/>
</dbReference>
<dbReference type="GO" id="GO:0005524">
    <property type="term" value="F:ATP binding"/>
    <property type="evidence" value="ECO:0007669"/>
    <property type="project" value="UniProtKB-KW"/>
</dbReference>
<dbReference type="GO" id="GO:0008654">
    <property type="term" value="P:phospholipid biosynthetic process"/>
    <property type="evidence" value="ECO:0007669"/>
    <property type="project" value="UniProtKB-KW"/>
</dbReference>
<evidence type="ECO:0000256" key="7">
    <source>
        <dbReference type="ARBA" id="ARBA00022840"/>
    </source>
</evidence>
<dbReference type="GO" id="GO:0005886">
    <property type="term" value="C:plasma membrane"/>
    <property type="evidence" value="ECO:0007669"/>
    <property type="project" value="TreeGrafter"/>
</dbReference>
<dbReference type="SUPFAM" id="SSF111331">
    <property type="entry name" value="NAD kinase/diacylglycerol kinase-like"/>
    <property type="match status" value="1"/>
</dbReference>
<organism evidence="12 13">
    <name type="scientific">Bacillus subtilis</name>
    <dbReference type="NCBI Taxonomy" id="1423"/>
    <lineage>
        <taxon>Bacteria</taxon>
        <taxon>Bacillati</taxon>
        <taxon>Bacillota</taxon>
        <taxon>Bacilli</taxon>
        <taxon>Bacillales</taxon>
        <taxon>Bacillaceae</taxon>
        <taxon>Bacillus</taxon>
    </lineage>
</organism>
<keyword evidence="4" id="KW-0808">Transferase</keyword>
<evidence type="ECO:0000256" key="1">
    <source>
        <dbReference type="ARBA" id="ARBA00001946"/>
    </source>
</evidence>
<evidence type="ECO:0000259" key="11">
    <source>
        <dbReference type="PROSITE" id="PS50146"/>
    </source>
</evidence>
<sequence>MSHRKALLIHNGNAGNKNIEKALGAVVPVLSHHLDEVIIKQTKKKDDAYHFCRSIDDSVDTVFILGGDGTIHQCINAISALERKPAVGILPGGTCNDFSRVLGIPQNLAKAAEALMAGKKTSVDVCQMNDRYFLNFWGIGLIAETSNQINETEKALLGKISYFTSALRTVSSAASFPMTLKIDGEEIKEEAVMLLVMNGQYIGTNRIPLPDASIEDGLLDVLICRNTNLTALRELMSMEQGSIDRFTGELSYVQASRIEIETDTAKKADMDGEVYTYTPAVIQVLPQHIDMLVPANE</sequence>
<dbReference type="InterPro" id="IPR045540">
    <property type="entry name" value="YegS/DAGK_C"/>
</dbReference>